<feature type="region of interest" description="Disordered" evidence="1">
    <location>
        <begin position="1"/>
        <end position="23"/>
    </location>
</feature>
<evidence type="ECO:0000313" key="3">
    <source>
        <dbReference type="Proteomes" id="UP001622594"/>
    </source>
</evidence>
<dbReference type="EMBL" id="CP108188">
    <property type="protein sequence ID" value="WTR71237.1"/>
    <property type="molecule type" value="Genomic_DNA"/>
</dbReference>
<proteinExistence type="predicted"/>
<evidence type="ECO:0000313" key="2">
    <source>
        <dbReference type="EMBL" id="WTR71237.1"/>
    </source>
</evidence>
<protein>
    <recommendedName>
        <fullName evidence="4">Lipoprotein</fullName>
    </recommendedName>
</protein>
<keyword evidence="3" id="KW-1185">Reference proteome</keyword>
<sequence>MRLSPPRSSPRPSPGSSSRSPFRSSSLLGRALVPFVAAVALFGTAGSSVAGAVEACGSVITAPLARPASADDPCPSTDPVVCRIRVLPMDEKVEAQRTRMRYHGLLEDMRRTEAAMREAGATDEEIAREMVDMRNQAKEITRAGMTPEEVRILEQRNVAKYGNPLGPTADQLYVKYGSWQQVIDASMRTSYAVDRELSLEYRPCPV</sequence>
<gene>
    <name evidence="2" type="ORF">OG814_19110</name>
</gene>
<dbReference type="Proteomes" id="UP001622594">
    <property type="component" value="Chromosome"/>
</dbReference>
<reference evidence="2 3" key="1">
    <citation type="submission" date="2022-10" db="EMBL/GenBank/DDBJ databases">
        <title>The complete genomes of actinobacterial strains from the NBC collection.</title>
        <authorList>
            <person name="Joergensen T.S."/>
            <person name="Alvarez Arevalo M."/>
            <person name="Sterndorff E.B."/>
            <person name="Faurdal D."/>
            <person name="Vuksanovic O."/>
            <person name="Mourched A.-S."/>
            <person name="Charusanti P."/>
            <person name="Shaw S."/>
            <person name="Blin K."/>
            <person name="Weber T."/>
        </authorList>
    </citation>
    <scope>NUCLEOTIDE SEQUENCE [LARGE SCALE GENOMIC DNA]</scope>
    <source>
        <strain evidence="2 3">NBC_00123</strain>
    </source>
</reference>
<accession>A0ABZ1LA30</accession>
<feature type="compositionally biased region" description="Low complexity" evidence="1">
    <location>
        <begin position="14"/>
        <end position="23"/>
    </location>
</feature>
<evidence type="ECO:0000256" key="1">
    <source>
        <dbReference type="SAM" id="MobiDB-lite"/>
    </source>
</evidence>
<name>A0ABZ1LA30_9ACTN</name>
<evidence type="ECO:0008006" key="4">
    <source>
        <dbReference type="Google" id="ProtNLM"/>
    </source>
</evidence>
<organism evidence="2 3">
    <name type="scientific">Streptomyces zaomyceticus</name>
    <dbReference type="NCBI Taxonomy" id="68286"/>
    <lineage>
        <taxon>Bacteria</taxon>
        <taxon>Bacillati</taxon>
        <taxon>Actinomycetota</taxon>
        <taxon>Actinomycetes</taxon>
        <taxon>Kitasatosporales</taxon>
        <taxon>Streptomycetaceae</taxon>
        <taxon>Streptomyces</taxon>
    </lineage>
</organism>